<feature type="region of interest" description="Disordered" evidence="1">
    <location>
        <begin position="60"/>
        <end position="80"/>
    </location>
</feature>
<proteinExistence type="predicted"/>
<feature type="compositionally biased region" description="Basic and acidic residues" evidence="1">
    <location>
        <begin position="1"/>
        <end position="24"/>
    </location>
</feature>
<gene>
    <name evidence="2" type="ORF">H8S64_20465</name>
</gene>
<evidence type="ECO:0000313" key="3">
    <source>
        <dbReference type="Proteomes" id="UP000646484"/>
    </source>
</evidence>
<comment type="caution">
    <text evidence="2">The sequence shown here is derived from an EMBL/GenBank/DDBJ whole genome shotgun (WGS) entry which is preliminary data.</text>
</comment>
<sequence>MEKNENKKGASGKEEIDVKRHLTPEEDEKLQEAYVDALGEILENDDDDARDNLANYMDEIKEESEALGTEPEDDLEKKKK</sequence>
<dbReference type="EMBL" id="JACOOH010000011">
    <property type="protein sequence ID" value="MBC5623474.1"/>
    <property type="molecule type" value="Genomic_DNA"/>
</dbReference>
<feature type="region of interest" description="Disordered" evidence="1">
    <location>
        <begin position="1"/>
        <end position="27"/>
    </location>
</feature>
<evidence type="ECO:0000256" key="1">
    <source>
        <dbReference type="SAM" id="MobiDB-lite"/>
    </source>
</evidence>
<organism evidence="2 3">
    <name type="scientific">Butyricimonas hominis</name>
    <dbReference type="NCBI Taxonomy" id="2763032"/>
    <lineage>
        <taxon>Bacteria</taxon>
        <taxon>Pseudomonadati</taxon>
        <taxon>Bacteroidota</taxon>
        <taxon>Bacteroidia</taxon>
        <taxon>Bacteroidales</taxon>
        <taxon>Odoribacteraceae</taxon>
        <taxon>Butyricimonas</taxon>
    </lineage>
</organism>
<reference evidence="2 3" key="1">
    <citation type="submission" date="2020-08" db="EMBL/GenBank/DDBJ databases">
        <title>Genome public.</title>
        <authorList>
            <person name="Liu C."/>
            <person name="Sun Q."/>
        </authorList>
    </citation>
    <scope>NUCLEOTIDE SEQUENCE [LARGE SCALE GENOMIC DNA]</scope>
    <source>
        <strain evidence="2 3">NSJ-56</strain>
    </source>
</reference>
<dbReference type="Proteomes" id="UP000646484">
    <property type="component" value="Unassembled WGS sequence"/>
</dbReference>
<dbReference type="RefSeq" id="WP_186978518.1">
    <property type="nucleotide sequence ID" value="NZ_JACOOH010000011.1"/>
</dbReference>
<evidence type="ECO:0000313" key="2">
    <source>
        <dbReference type="EMBL" id="MBC5623474.1"/>
    </source>
</evidence>
<name>A0ABR7D6E7_9BACT</name>
<accession>A0ABR7D6E7</accession>
<protein>
    <submittedName>
        <fullName evidence="2">Uncharacterized protein</fullName>
    </submittedName>
</protein>
<keyword evidence="3" id="KW-1185">Reference proteome</keyword>